<evidence type="ECO:0000256" key="4">
    <source>
        <dbReference type="ARBA" id="ARBA00022481"/>
    </source>
</evidence>
<protein>
    <recommendedName>
        <fullName evidence="9">Type II secretion system protein I</fullName>
        <shortName evidence="9">T2SS minor pseudopilin I</shortName>
    </recommendedName>
</protein>
<evidence type="ECO:0000256" key="8">
    <source>
        <dbReference type="ARBA" id="ARBA00023136"/>
    </source>
</evidence>
<dbReference type="NCBIfam" id="TIGR01707">
    <property type="entry name" value="gspI"/>
    <property type="match status" value="1"/>
</dbReference>
<keyword evidence="4 9" id="KW-0488">Methylation</keyword>
<evidence type="ECO:0000256" key="2">
    <source>
        <dbReference type="ARBA" id="ARBA00008358"/>
    </source>
</evidence>
<evidence type="ECO:0000256" key="1">
    <source>
        <dbReference type="ARBA" id="ARBA00004377"/>
    </source>
</evidence>
<gene>
    <name evidence="12" type="ORF">BFG52_06110</name>
</gene>
<evidence type="ECO:0000259" key="11">
    <source>
        <dbReference type="Pfam" id="PF02501"/>
    </source>
</evidence>
<keyword evidence="3" id="KW-1003">Cell membrane</keyword>
<dbReference type="SUPFAM" id="SSF54523">
    <property type="entry name" value="Pili subunits"/>
    <property type="match status" value="1"/>
</dbReference>
<dbReference type="InterPro" id="IPR003413">
    <property type="entry name" value="T2SS_GspI_C"/>
</dbReference>
<evidence type="ECO:0000256" key="5">
    <source>
        <dbReference type="ARBA" id="ARBA00022519"/>
    </source>
</evidence>
<comment type="function">
    <text evidence="9">Component of the type II secretion system required for the energy-dependent secretion of extracellular factors such as proteases and toxins from the periplasm.</text>
</comment>
<evidence type="ECO:0000256" key="6">
    <source>
        <dbReference type="ARBA" id="ARBA00022692"/>
    </source>
</evidence>
<feature type="domain" description="Type II secretion system protein GspI C-terminal" evidence="11">
    <location>
        <begin position="62"/>
        <end position="124"/>
    </location>
</feature>
<evidence type="ECO:0000256" key="10">
    <source>
        <dbReference type="SAM" id="MobiDB-lite"/>
    </source>
</evidence>
<proteinExistence type="inferred from homology"/>
<dbReference type="NCBIfam" id="TIGR02532">
    <property type="entry name" value="IV_pilin_GFxxxE"/>
    <property type="match status" value="1"/>
</dbReference>
<dbReference type="GO" id="GO:0015628">
    <property type="term" value="P:protein secretion by the type II secretion system"/>
    <property type="evidence" value="ECO:0007669"/>
    <property type="project" value="UniProtKB-UniRule"/>
</dbReference>
<dbReference type="InterPro" id="IPR045584">
    <property type="entry name" value="Pilin-like"/>
</dbReference>
<keyword evidence="5 9" id="KW-0997">Cell inner membrane</keyword>
<keyword evidence="13" id="KW-1185">Reference proteome</keyword>
<keyword evidence="6 9" id="KW-0812">Transmembrane</keyword>
<evidence type="ECO:0000256" key="3">
    <source>
        <dbReference type="ARBA" id="ARBA00022475"/>
    </source>
</evidence>
<dbReference type="Pfam" id="PF02501">
    <property type="entry name" value="T2SSI"/>
    <property type="match status" value="1"/>
</dbReference>
<dbReference type="EMBL" id="CP016895">
    <property type="protein sequence ID" value="AOA57963.1"/>
    <property type="molecule type" value="Genomic_DNA"/>
</dbReference>
<evidence type="ECO:0000256" key="9">
    <source>
        <dbReference type="RuleBase" id="RU368030"/>
    </source>
</evidence>
<dbReference type="PANTHER" id="PTHR38779:SF2">
    <property type="entry name" value="TYPE II SECRETION SYSTEM PROTEIN I-RELATED"/>
    <property type="match status" value="1"/>
</dbReference>
<keyword evidence="8 9" id="KW-0472">Membrane</keyword>
<keyword evidence="7 9" id="KW-1133">Transmembrane helix</keyword>
<comment type="subcellular location">
    <subcellularLocation>
        <location evidence="1 9">Cell inner membrane</location>
        <topology evidence="1 9">Single-pass membrane protein</topology>
    </subcellularLocation>
</comment>
<dbReference type="GO" id="GO:0015627">
    <property type="term" value="C:type II protein secretion system complex"/>
    <property type="evidence" value="ECO:0007669"/>
    <property type="project" value="UniProtKB-UniRule"/>
</dbReference>
<dbReference type="GO" id="GO:0005886">
    <property type="term" value="C:plasma membrane"/>
    <property type="evidence" value="ECO:0007669"/>
    <property type="project" value="UniProtKB-SubCell"/>
</dbReference>
<dbReference type="Proteomes" id="UP000093391">
    <property type="component" value="Chromosome"/>
</dbReference>
<evidence type="ECO:0000313" key="13">
    <source>
        <dbReference type="Proteomes" id="UP000093391"/>
    </source>
</evidence>
<dbReference type="Gene3D" id="3.30.1300.30">
    <property type="entry name" value="GSPII I/J protein-like"/>
    <property type="match status" value="1"/>
</dbReference>
<accession>A0A1B2LYV8</accession>
<comment type="PTM">
    <text evidence="9">Cleaved by prepilin peptidase.</text>
</comment>
<evidence type="ECO:0000256" key="7">
    <source>
        <dbReference type="ARBA" id="ARBA00022989"/>
    </source>
</evidence>
<dbReference type="InterPro" id="IPR012902">
    <property type="entry name" value="N_methyl_site"/>
</dbReference>
<comment type="similarity">
    <text evidence="2 9">Belongs to the GSP I family.</text>
</comment>
<comment type="subunit">
    <text evidence="9">Type II secretion is composed of four main components: the outer membrane complex, the inner membrane complex, the cytoplasmic secretion ATPase and the periplasm-spanning pseudopilus.</text>
</comment>
<dbReference type="Pfam" id="PF07963">
    <property type="entry name" value="N_methyl"/>
    <property type="match status" value="1"/>
</dbReference>
<organism evidence="12 13">
    <name type="scientific">Acinetobacter larvae</name>
    <dbReference type="NCBI Taxonomy" id="1789224"/>
    <lineage>
        <taxon>Bacteria</taxon>
        <taxon>Pseudomonadati</taxon>
        <taxon>Pseudomonadota</taxon>
        <taxon>Gammaproteobacteria</taxon>
        <taxon>Moraxellales</taxon>
        <taxon>Moraxellaceae</taxon>
        <taxon>Acinetobacter</taxon>
    </lineage>
</organism>
<sequence length="177" mass="19628">MQNKISLQHKMPMQKRRLRPAGFTLIEVVAALAIFALAAVALTKISMQYSQATARSILQSKAQFVAQNEVALMQIQQQWLSGQESKQVTSQGETWQIDKKASKTISPNVQRIDMRVSLYDRSDAKVLSGLANMIFFNLQSGASEDATHAHEPSDVSEDTTHAHDEITDTDDSLSLQP</sequence>
<dbReference type="KEGG" id="ala:BFG52_06110"/>
<feature type="transmembrane region" description="Helical" evidence="9">
    <location>
        <begin position="21"/>
        <end position="42"/>
    </location>
</feature>
<name>A0A1B2LYV8_9GAMM</name>
<dbReference type="STRING" id="1789224.BFG52_06110"/>
<dbReference type="AlphaFoldDB" id="A0A1B2LYV8"/>
<reference evidence="12 13" key="1">
    <citation type="submission" date="2016-08" db="EMBL/GenBank/DDBJ databases">
        <authorList>
            <person name="Seilhamer J.J."/>
        </authorList>
    </citation>
    <scope>NUCLEOTIDE SEQUENCE [LARGE SCALE GENOMIC DNA]</scope>
    <source>
        <strain evidence="12 13">BRTC-1</strain>
    </source>
</reference>
<feature type="region of interest" description="Disordered" evidence="10">
    <location>
        <begin position="145"/>
        <end position="177"/>
    </location>
</feature>
<evidence type="ECO:0000313" key="12">
    <source>
        <dbReference type="EMBL" id="AOA57963.1"/>
    </source>
</evidence>
<feature type="compositionally biased region" description="Basic and acidic residues" evidence="10">
    <location>
        <begin position="145"/>
        <end position="166"/>
    </location>
</feature>
<dbReference type="PROSITE" id="PS00409">
    <property type="entry name" value="PROKAR_NTER_METHYL"/>
    <property type="match status" value="1"/>
</dbReference>
<dbReference type="PANTHER" id="PTHR38779">
    <property type="entry name" value="TYPE II SECRETION SYSTEM PROTEIN I-RELATED"/>
    <property type="match status" value="1"/>
</dbReference>
<dbReference type="InterPro" id="IPR010052">
    <property type="entry name" value="T2SS_protein-GspI"/>
</dbReference>